<dbReference type="AlphaFoldDB" id="A0A3Z9X2V1"/>
<comment type="caution">
    <text evidence="1">The sequence shown here is derived from an EMBL/GenBank/DDBJ whole genome shotgun (WGS) entry which is preliminary data.</text>
</comment>
<dbReference type="EMBL" id="AABUYW010000016">
    <property type="protein sequence ID" value="EAJ1077503.1"/>
    <property type="molecule type" value="Genomic_DNA"/>
</dbReference>
<evidence type="ECO:0000313" key="1">
    <source>
        <dbReference type="EMBL" id="EAJ1077503.1"/>
    </source>
</evidence>
<reference evidence="1 4" key="1">
    <citation type="submission" date="2018-05" db="EMBL/GenBank/DDBJ databases">
        <authorList>
            <consortium name="NARMS: The National Antimicrobial Resistance Monitoring System"/>
        </authorList>
    </citation>
    <scope>NUCLEOTIDE SEQUENCE [LARGE SCALE GENOMIC DNA]</scope>
    <source>
        <strain evidence="2 3">FSIS11812579</strain>
        <strain evidence="1 4">FSIS1609200</strain>
    </source>
</reference>
<dbReference type="Pfam" id="PF14281">
    <property type="entry name" value="PDDEXK_4"/>
    <property type="match status" value="1"/>
</dbReference>
<evidence type="ECO:0000313" key="2">
    <source>
        <dbReference type="EMBL" id="EAL8416597.1"/>
    </source>
</evidence>
<evidence type="ECO:0000313" key="4">
    <source>
        <dbReference type="Proteomes" id="UP000557830"/>
    </source>
</evidence>
<proteinExistence type="predicted"/>
<dbReference type="EMBL" id="AACRQU010000007">
    <property type="protein sequence ID" value="EAL8416597.1"/>
    <property type="molecule type" value="Genomic_DNA"/>
</dbReference>
<dbReference type="Proteomes" id="UP000557830">
    <property type="component" value="Unassembled WGS sequence"/>
</dbReference>
<organism evidence="1 4">
    <name type="scientific">Campylobacter coli</name>
    <dbReference type="NCBI Taxonomy" id="195"/>
    <lineage>
        <taxon>Bacteria</taxon>
        <taxon>Pseudomonadati</taxon>
        <taxon>Campylobacterota</taxon>
        <taxon>Epsilonproteobacteria</taxon>
        <taxon>Campylobacterales</taxon>
        <taxon>Campylobacteraceae</taxon>
        <taxon>Campylobacter</taxon>
    </lineage>
</organism>
<protein>
    <submittedName>
        <fullName evidence="1">Uncharacterized protein</fullName>
    </submittedName>
</protein>
<dbReference type="Proteomes" id="UP000333665">
    <property type="component" value="Unassembled WGS sequence"/>
</dbReference>
<gene>
    <name evidence="1" type="ORF">BU953_07825</name>
    <name evidence="2" type="ORF">DYF97_04250</name>
</gene>
<sequence length="472" mass="57128">MQDFIEELLKVSETFKNNAKKGMSDINIFEALGVEYKENYHSKFIAYLINPHADHYQELFANEFLKKLRESVQASNFKELTVQDIESVETEACVKDNRRIDILISLKDKRYIIIENKLYAKDQKNQLKDYINHLKNKIKNIDNFHENILTIYLHMDENTEPSQISLGVKNGFKIQNNFIHDSSNQTMSYYFKMDYKWIKEWINLCISTCKDKFEKNEIEKDFKEDMENVIFTLNQYKTLLKWYLTDEFEAKDDVLKFLKENLEKTMTLYKYTKNKNDFKDIEYDKYRKAKDIVKDKWDELCKELVSKFFHELKEKFEKAQSINKHGQWLGCELDENRFNYDWFDFYPEIYKDEDDVWPSIGVYFGKSKYNHFGLTFKINYLEEDEKYKQCINCFQELTGKNTDNICRHNEHYYCDKFENFSNSKEEYAFIYWLINNHGDWTAEFSKILEEFLNKETIKNTLEKINKILKPSK</sequence>
<accession>A0A3Z9X2V1</accession>
<dbReference type="RefSeq" id="WP_002825932.1">
    <property type="nucleotide sequence ID" value="NZ_AP028341.1"/>
</dbReference>
<evidence type="ECO:0000313" key="3">
    <source>
        <dbReference type="Proteomes" id="UP000333665"/>
    </source>
</evidence>
<dbReference type="InterPro" id="IPR029470">
    <property type="entry name" value="PDDEXK_4"/>
</dbReference>
<name>A0A3Z9X2V1_CAMCO</name>